<feature type="domain" description="Protein kinase" evidence="9">
    <location>
        <begin position="22"/>
        <end position="254"/>
    </location>
</feature>
<dbReference type="Pfam" id="PF00069">
    <property type="entry name" value="Pkinase"/>
    <property type="match status" value="1"/>
</dbReference>
<evidence type="ECO:0000313" key="10">
    <source>
        <dbReference type="EMBL" id="MCP9275186.1"/>
    </source>
</evidence>
<dbReference type="EMBL" id="JANDBD010000010">
    <property type="protein sequence ID" value="MCP9275186.1"/>
    <property type="molecule type" value="Genomic_DNA"/>
</dbReference>
<keyword evidence="6" id="KW-0067">ATP-binding</keyword>
<evidence type="ECO:0000256" key="6">
    <source>
        <dbReference type="ARBA" id="ARBA00022840"/>
    </source>
</evidence>
<dbReference type="Gene3D" id="3.30.1360.200">
    <property type="match status" value="1"/>
</dbReference>
<keyword evidence="8" id="KW-1133">Transmembrane helix</keyword>
<keyword evidence="5 10" id="KW-0418">Kinase</keyword>
<feature type="transmembrane region" description="Helical" evidence="8">
    <location>
        <begin position="291"/>
        <end position="318"/>
    </location>
</feature>
<evidence type="ECO:0000256" key="7">
    <source>
        <dbReference type="SAM" id="MobiDB-lite"/>
    </source>
</evidence>
<dbReference type="PROSITE" id="PS50011">
    <property type="entry name" value="PROTEIN_KINASE_DOM"/>
    <property type="match status" value="1"/>
</dbReference>
<dbReference type="InterPro" id="IPR011009">
    <property type="entry name" value="Kinase-like_dom_sf"/>
</dbReference>
<keyword evidence="8" id="KW-0472">Membrane</keyword>
<evidence type="ECO:0000256" key="2">
    <source>
        <dbReference type="ARBA" id="ARBA00022527"/>
    </source>
</evidence>
<dbReference type="PANTHER" id="PTHR43289:SF6">
    <property type="entry name" value="SERINE_THREONINE-PROTEIN KINASE NEKL-3"/>
    <property type="match status" value="1"/>
</dbReference>
<evidence type="ECO:0000256" key="5">
    <source>
        <dbReference type="ARBA" id="ARBA00022777"/>
    </source>
</evidence>
<evidence type="ECO:0000256" key="4">
    <source>
        <dbReference type="ARBA" id="ARBA00022741"/>
    </source>
</evidence>
<sequence length="482" mass="51242">MSRHTRLQLREALVEGTEFGRYQLIAALGDGERVWRARDVVDNRDVALRLLPPELTADARFVRRFNHEMRIASELDSPYVVPVHAFGDIDGRWYVATELIEGRSLKALLRDGPLDSARAVDIVEQIAEALDAAHARGLVHHDVTPANVLLDATGTAHLGGFGLTVGEPGSPYSAPELARGGDDRSDVYSLACVLYESLTGTTPFPNDGTPAAPPRPSDDSPDVPAGFDAVIAKGMAHDPVHRYPSAGALARAARAAQSAKPEPVEPAARTVPVVKPKPLRRGIFGWSRKKLLIAGLASVGILAMVVTTAAAMVMPFLMGPDDAPSARRTAPVTTTTQAPYIAPLAVRPVGRALVPQGEQCRPGPQPPPAPPSVPTTTCDVENKAFYELGPVGVELTLTGANAIKIPLNEFYAVQLVMDPASSARFGQYTGTQIGKQVAFVRDGVVLAAPAISAPINGESLQLSGEMTQQTAETIARMLREGR</sequence>
<dbReference type="Pfam" id="PF22599">
    <property type="entry name" value="SecDF_P1_head"/>
    <property type="match status" value="1"/>
</dbReference>
<feature type="region of interest" description="Disordered" evidence="7">
    <location>
        <begin position="201"/>
        <end position="224"/>
    </location>
</feature>
<dbReference type="RefSeq" id="WP_255062944.1">
    <property type="nucleotide sequence ID" value="NZ_JANDBD010000010.1"/>
</dbReference>
<evidence type="ECO:0000313" key="11">
    <source>
        <dbReference type="Proteomes" id="UP001651690"/>
    </source>
</evidence>
<feature type="region of interest" description="Disordered" evidence="7">
    <location>
        <begin position="355"/>
        <end position="375"/>
    </location>
</feature>
<protein>
    <recommendedName>
        <fullName evidence="1">non-specific serine/threonine protein kinase</fullName>
        <ecNumber evidence="1">2.7.11.1</ecNumber>
    </recommendedName>
</protein>
<dbReference type="GO" id="GO:0016301">
    <property type="term" value="F:kinase activity"/>
    <property type="evidence" value="ECO:0007669"/>
    <property type="project" value="UniProtKB-KW"/>
</dbReference>
<dbReference type="Proteomes" id="UP001651690">
    <property type="component" value="Unassembled WGS sequence"/>
</dbReference>
<organism evidence="10 11">
    <name type="scientific">Mycolicibacterium arenosum</name>
    <dbReference type="NCBI Taxonomy" id="2952157"/>
    <lineage>
        <taxon>Bacteria</taxon>
        <taxon>Bacillati</taxon>
        <taxon>Actinomycetota</taxon>
        <taxon>Actinomycetes</taxon>
        <taxon>Mycobacteriales</taxon>
        <taxon>Mycobacteriaceae</taxon>
        <taxon>Mycolicibacterium</taxon>
    </lineage>
</organism>
<evidence type="ECO:0000256" key="3">
    <source>
        <dbReference type="ARBA" id="ARBA00022679"/>
    </source>
</evidence>
<dbReference type="SUPFAM" id="SSF56112">
    <property type="entry name" value="Protein kinase-like (PK-like)"/>
    <property type="match status" value="1"/>
</dbReference>
<evidence type="ECO:0000256" key="8">
    <source>
        <dbReference type="SAM" id="Phobius"/>
    </source>
</evidence>
<dbReference type="InterPro" id="IPR008266">
    <property type="entry name" value="Tyr_kinase_AS"/>
</dbReference>
<dbReference type="EC" id="2.7.11.1" evidence="1"/>
<keyword evidence="11" id="KW-1185">Reference proteome</keyword>
<name>A0ABT1M7N6_9MYCO</name>
<evidence type="ECO:0000259" key="9">
    <source>
        <dbReference type="PROSITE" id="PS50011"/>
    </source>
</evidence>
<keyword evidence="8" id="KW-0812">Transmembrane</keyword>
<dbReference type="InterPro" id="IPR000719">
    <property type="entry name" value="Prot_kinase_dom"/>
</dbReference>
<proteinExistence type="predicted"/>
<comment type="caution">
    <text evidence="10">The sequence shown here is derived from an EMBL/GenBank/DDBJ whole genome shotgun (WGS) entry which is preliminary data.</text>
</comment>
<dbReference type="Gene3D" id="3.30.200.20">
    <property type="entry name" value="Phosphorylase Kinase, domain 1"/>
    <property type="match status" value="1"/>
</dbReference>
<dbReference type="CDD" id="cd14014">
    <property type="entry name" value="STKc_PknB_like"/>
    <property type="match status" value="1"/>
</dbReference>
<gene>
    <name evidence="10" type="ORF">NM203_23620</name>
</gene>
<keyword evidence="4" id="KW-0547">Nucleotide-binding</keyword>
<reference evidence="10 11" key="1">
    <citation type="submission" date="2022-06" db="EMBL/GenBank/DDBJ databases">
        <title>Mycolicibacterium sp. CAU 1645 isolated from seawater.</title>
        <authorList>
            <person name="Kim W."/>
        </authorList>
    </citation>
    <scope>NUCLEOTIDE SEQUENCE [LARGE SCALE GENOMIC DNA]</scope>
    <source>
        <strain evidence="10 11">CAU 1645</strain>
    </source>
</reference>
<feature type="compositionally biased region" description="Pro residues" evidence="7">
    <location>
        <begin position="363"/>
        <end position="373"/>
    </location>
</feature>
<evidence type="ECO:0000256" key="1">
    <source>
        <dbReference type="ARBA" id="ARBA00012513"/>
    </source>
</evidence>
<keyword evidence="2" id="KW-0723">Serine/threonine-protein kinase</keyword>
<dbReference type="InterPro" id="IPR054384">
    <property type="entry name" value="SecDF_P1_head"/>
</dbReference>
<dbReference type="PANTHER" id="PTHR43289">
    <property type="entry name" value="MITOGEN-ACTIVATED PROTEIN KINASE KINASE KINASE 20-RELATED"/>
    <property type="match status" value="1"/>
</dbReference>
<dbReference type="Gene3D" id="1.10.510.10">
    <property type="entry name" value="Transferase(Phosphotransferase) domain 1"/>
    <property type="match status" value="1"/>
</dbReference>
<dbReference type="PROSITE" id="PS00109">
    <property type="entry name" value="PROTEIN_KINASE_TYR"/>
    <property type="match status" value="1"/>
</dbReference>
<keyword evidence="3" id="KW-0808">Transferase</keyword>
<accession>A0ABT1M7N6</accession>